<evidence type="ECO:0000259" key="4">
    <source>
        <dbReference type="PROSITE" id="PS51118"/>
    </source>
</evidence>
<name>A0ABT9IZ66_9BACL</name>
<dbReference type="InterPro" id="IPR002577">
    <property type="entry name" value="HTH_HxlR"/>
</dbReference>
<accession>A0ABT9IZ66</accession>
<evidence type="ECO:0000256" key="1">
    <source>
        <dbReference type="ARBA" id="ARBA00023015"/>
    </source>
</evidence>
<dbReference type="SUPFAM" id="SSF46785">
    <property type="entry name" value="Winged helix' DNA-binding domain"/>
    <property type="match status" value="1"/>
</dbReference>
<dbReference type="Gene3D" id="1.10.10.10">
    <property type="entry name" value="Winged helix-like DNA-binding domain superfamily/Winged helix DNA-binding domain"/>
    <property type="match status" value="1"/>
</dbReference>
<keyword evidence="6" id="KW-1185">Reference proteome</keyword>
<dbReference type="EMBL" id="JAVAMP010000003">
    <property type="protein sequence ID" value="MDP5274617.1"/>
    <property type="molecule type" value="Genomic_DNA"/>
</dbReference>
<proteinExistence type="predicted"/>
<dbReference type="Proteomes" id="UP001231941">
    <property type="component" value="Unassembled WGS sequence"/>
</dbReference>
<sequence>MSTKRKVYYCPVEFTLDQIAGKWKILIVLQLRFGAKRYTELIKKVRGITPKMLSQHLKDLEQQGIIHRQIFAEIPPKVEYSLTKEGEKLFPIIDSLAQWGSVNMEKEKGSEIV</sequence>
<reference evidence="5 6" key="1">
    <citation type="submission" date="2023-08" db="EMBL/GenBank/DDBJ databases">
        <authorList>
            <person name="Park J.-S."/>
        </authorList>
    </citation>
    <scope>NUCLEOTIDE SEQUENCE [LARGE SCALE GENOMIC DNA]</scope>
    <source>
        <strain evidence="5 6">2205SS18-9</strain>
    </source>
</reference>
<dbReference type="CDD" id="cd00090">
    <property type="entry name" value="HTH_ARSR"/>
    <property type="match status" value="1"/>
</dbReference>
<dbReference type="RefSeq" id="WP_305991920.1">
    <property type="nucleotide sequence ID" value="NZ_JAVAMP010000003.1"/>
</dbReference>
<dbReference type="InterPro" id="IPR011991">
    <property type="entry name" value="ArsR-like_HTH"/>
</dbReference>
<organism evidence="5 6">
    <name type="scientific">Chengkuizengella axinellae</name>
    <dbReference type="NCBI Taxonomy" id="3064388"/>
    <lineage>
        <taxon>Bacteria</taxon>
        <taxon>Bacillati</taxon>
        <taxon>Bacillota</taxon>
        <taxon>Bacilli</taxon>
        <taxon>Bacillales</taxon>
        <taxon>Paenibacillaceae</taxon>
        <taxon>Chengkuizengella</taxon>
    </lineage>
</organism>
<dbReference type="PROSITE" id="PS51118">
    <property type="entry name" value="HTH_HXLR"/>
    <property type="match status" value="1"/>
</dbReference>
<evidence type="ECO:0000256" key="2">
    <source>
        <dbReference type="ARBA" id="ARBA00023125"/>
    </source>
</evidence>
<dbReference type="InterPro" id="IPR036388">
    <property type="entry name" value="WH-like_DNA-bd_sf"/>
</dbReference>
<evidence type="ECO:0000313" key="6">
    <source>
        <dbReference type="Proteomes" id="UP001231941"/>
    </source>
</evidence>
<feature type="domain" description="HTH hxlR-type" evidence="4">
    <location>
        <begin position="10"/>
        <end position="108"/>
    </location>
</feature>
<dbReference type="PANTHER" id="PTHR33204">
    <property type="entry name" value="TRANSCRIPTIONAL REGULATOR, MARR FAMILY"/>
    <property type="match status" value="1"/>
</dbReference>
<dbReference type="Pfam" id="PF01638">
    <property type="entry name" value="HxlR"/>
    <property type="match status" value="1"/>
</dbReference>
<evidence type="ECO:0000313" key="5">
    <source>
        <dbReference type="EMBL" id="MDP5274617.1"/>
    </source>
</evidence>
<protein>
    <submittedName>
        <fullName evidence="5">Helix-turn-helix domain-containing protein</fullName>
    </submittedName>
</protein>
<gene>
    <name evidence="5" type="ORF">Q5Y73_10890</name>
</gene>
<dbReference type="PANTHER" id="PTHR33204:SF29">
    <property type="entry name" value="TRANSCRIPTIONAL REGULATOR"/>
    <property type="match status" value="1"/>
</dbReference>
<comment type="caution">
    <text evidence="5">The sequence shown here is derived from an EMBL/GenBank/DDBJ whole genome shotgun (WGS) entry which is preliminary data.</text>
</comment>
<evidence type="ECO:0000256" key="3">
    <source>
        <dbReference type="ARBA" id="ARBA00023163"/>
    </source>
</evidence>
<dbReference type="InterPro" id="IPR036390">
    <property type="entry name" value="WH_DNA-bd_sf"/>
</dbReference>
<keyword evidence="1" id="KW-0805">Transcription regulation</keyword>
<keyword evidence="3" id="KW-0804">Transcription</keyword>
<keyword evidence="2" id="KW-0238">DNA-binding</keyword>